<dbReference type="InterPro" id="IPR006239">
    <property type="entry name" value="DPNP"/>
</dbReference>
<dbReference type="PRINTS" id="PR00377">
    <property type="entry name" value="IMPHPHTASES"/>
</dbReference>
<dbReference type="PANTHER" id="PTHR43200">
    <property type="entry name" value="PHOSPHATASE"/>
    <property type="match status" value="1"/>
</dbReference>
<dbReference type="PROSITE" id="PS00629">
    <property type="entry name" value="IMP_1"/>
    <property type="match status" value="1"/>
</dbReference>
<dbReference type="PROSITE" id="PS00630">
    <property type="entry name" value="IMP_2"/>
    <property type="match status" value="1"/>
</dbReference>
<dbReference type="GO" id="GO:0000103">
    <property type="term" value="P:sulfate assimilation"/>
    <property type="evidence" value="ECO:0007669"/>
    <property type="project" value="TreeGrafter"/>
</dbReference>
<evidence type="ECO:0000313" key="12">
    <source>
        <dbReference type="Proteomes" id="UP001300502"/>
    </source>
</evidence>
<dbReference type="Pfam" id="PF00459">
    <property type="entry name" value="Inositol_P"/>
    <property type="match status" value="1"/>
</dbReference>
<dbReference type="GO" id="GO:0046872">
    <property type="term" value="F:metal ion binding"/>
    <property type="evidence" value="ECO:0007669"/>
    <property type="project" value="UniProtKB-KW"/>
</dbReference>
<reference evidence="11 12" key="1">
    <citation type="submission" date="2022-07" db="EMBL/GenBank/DDBJ databases">
        <title>Genome-wide signatures of adaptation to extreme environments.</title>
        <authorList>
            <person name="Cho C.H."/>
            <person name="Yoon H.S."/>
        </authorList>
    </citation>
    <scope>NUCLEOTIDE SEQUENCE [LARGE SCALE GENOMIC DNA]</scope>
    <source>
        <strain evidence="11 12">108.79 E11</strain>
    </source>
</reference>
<proteinExistence type="inferred from homology"/>
<dbReference type="NCBIfam" id="TIGR01330">
    <property type="entry name" value="bisphos_HAL2"/>
    <property type="match status" value="1"/>
</dbReference>
<sequence length="356" mass="38440">MANGEQVDRAALNKFDQKLYAPSWLAERQVAVCALCLACKLSSKLQKQLVQDTVITKSDNSPVSVADFAVQALVIHWIKRAFPNDGFIAEEDSTALRKDNSLLQSVTEAVNSVLSIDDSLIPSEVCDLLDLGNRPVASPKDRTWLLDPIDGTKGFLRGEQFCTALALVESGIVRVGALGCPNLPMSPTSSTSTSGSKVGCIFHAAQNAGAVMQEVERGAETFPIHVSDISDPAWATFCESWEPGHSSHELSKQIAKILGVSNDSIRMDSQCKYGILARGEASIYFRFPREGYQENVWDHAAGSIIIGEAGGMVTDGTGQALDFSKGRKLWNRGGIVATNGRLHTAVINVVRHVLQL</sequence>
<name>A0AAV9IGF5_9RHOD</name>
<dbReference type="Proteomes" id="UP001300502">
    <property type="component" value="Unassembled WGS sequence"/>
</dbReference>
<feature type="binding site" evidence="10">
    <location>
        <position position="149"/>
    </location>
    <ligand>
        <name>Mg(2+)</name>
        <dbReference type="ChEBI" id="CHEBI:18420"/>
        <label>1</label>
        <note>catalytic</note>
    </ligand>
</feature>
<comment type="similarity">
    <text evidence="2">Belongs to the inositol monophosphatase superfamily.</text>
</comment>
<gene>
    <name evidence="11" type="ORF">GAYE_SCF24G4410</name>
</gene>
<dbReference type="SUPFAM" id="SSF56655">
    <property type="entry name" value="Carbohydrate phosphatase"/>
    <property type="match status" value="1"/>
</dbReference>
<keyword evidence="5" id="KW-0378">Hydrolase</keyword>
<comment type="cofactor">
    <cofactor evidence="1 10">
        <name>Mg(2+)</name>
        <dbReference type="ChEBI" id="CHEBI:18420"/>
    </cofactor>
</comment>
<keyword evidence="4 10" id="KW-0479">Metal-binding</keyword>
<evidence type="ECO:0000256" key="3">
    <source>
        <dbReference type="ARBA" id="ARBA00012633"/>
    </source>
</evidence>
<dbReference type="GO" id="GO:0046854">
    <property type="term" value="P:phosphatidylinositol phosphate biosynthetic process"/>
    <property type="evidence" value="ECO:0007669"/>
    <property type="project" value="InterPro"/>
</dbReference>
<protein>
    <recommendedName>
        <fullName evidence="3">3'(2'),5'-bisphosphate nucleotidase</fullName>
        <ecNumber evidence="3">3.1.3.7</ecNumber>
    </recommendedName>
</protein>
<dbReference type="AlphaFoldDB" id="A0AAV9IGF5"/>
<evidence type="ECO:0000256" key="9">
    <source>
        <dbReference type="ARBA" id="ARBA00044484"/>
    </source>
</evidence>
<comment type="catalytic activity">
    <reaction evidence="7">
        <text>adenosine 2',5'-bisphosphate + H2O = AMP + phosphate</text>
        <dbReference type="Rhea" id="RHEA:77643"/>
        <dbReference type="ChEBI" id="CHEBI:15377"/>
        <dbReference type="ChEBI" id="CHEBI:43474"/>
        <dbReference type="ChEBI" id="CHEBI:194156"/>
        <dbReference type="ChEBI" id="CHEBI:456215"/>
        <dbReference type="EC" id="3.1.3.7"/>
    </reaction>
    <physiologicalReaction direction="left-to-right" evidence="7">
        <dbReference type="Rhea" id="RHEA:77644"/>
    </physiologicalReaction>
</comment>
<dbReference type="GO" id="GO:0008441">
    <property type="term" value="F:3'(2'),5'-bisphosphate nucleotidase activity"/>
    <property type="evidence" value="ECO:0007669"/>
    <property type="project" value="UniProtKB-EC"/>
</dbReference>
<comment type="catalytic activity">
    <reaction evidence="8">
        <text>adenosine 3',5'-bisphosphate + H2O = AMP + phosphate</text>
        <dbReference type="Rhea" id="RHEA:10040"/>
        <dbReference type="ChEBI" id="CHEBI:15377"/>
        <dbReference type="ChEBI" id="CHEBI:43474"/>
        <dbReference type="ChEBI" id="CHEBI:58343"/>
        <dbReference type="ChEBI" id="CHEBI:456215"/>
        <dbReference type="EC" id="3.1.3.7"/>
    </reaction>
    <physiologicalReaction direction="left-to-right" evidence="8">
        <dbReference type="Rhea" id="RHEA:10041"/>
    </physiologicalReaction>
</comment>
<evidence type="ECO:0000313" key="11">
    <source>
        <dbReference type="EMBL" id="KAK4526494.1"/>
    </source>
</evidence>
<evidence type="ECO:0000256" key="4">
    <source>
        <dbReference type="ARBA" id="ARBA00022723"/>
    </source>
</evidence>
<feature type="binding site" evidence="10">
    <location>
        <position position="90"/>
    </location>
    <ligand>
        <name>Mg(2+)</name>
        <dbReference type="ChEBI" id="CHEBI:18420"/>
        <label>2</label>
    </ligand>
</feature>
<evidence type="ECO:0000256" key="7">
    <source>
        <dbReference type="ARBA" id="ARBA00044466"/>
    </source>
</evidence>
<dbReference type="Gene3D" id="3.30.540.10">
    <property type="entry name" value="Fructose-1,6-Bisphosphatase, subunit A, domain 1"/>
    <property type="match status" value="1"/>
</dbReference>
<comment type="catalytic activity">
    <reaction evidence="9">
        <text>3'-phosphoadenylyl sulfate + H2O = adenosine 5'-phosphosulfate + phosphate</text>
        <dbReference type="Rhea" id="RHEA:77639"/>
        <dbReference type="ChEBI" id="CHEBI:15377"/>
        <dbReference type="ChEBI" id="CHEBI:43474"/>
        <dbReference type="ChEBI" id="CHEBI:58243"/>
        <dbReference type="ChEBI" id="CHEBI:58339"/>
        <dbReference type="EC" id="3.1.3.7"/>
    </reaction>
    <physiologicalReaction direction="left-to-right" evidence="9">
        <dbReference type="Rhea" id="RHEA:77640"/>
    </physiologicalReaction>
</comment>
<dbReference type="CDD" id="cd01517">
    <property type="entry name" value="PAP_phosphatase"/>
    <property type="match status" value="1"/>
</dbReference>
<dbReference type="EC" id="3.1.3.7" evidence="3"/>
<dbReference type="FunFam" id="3.40.190.80:FF:000003">
    <property type="entry name" value="PAP-specific phosphatase HAL2-like"/>
    <property type="match status" value="1"/>
</dbReference>
<keyword evidence="6 10" id="KW-0460">Magnesium</keyword>
<dbReference type="EMBL" id="JANCYU010000040">
    <property type="protein sequence ID" value="KAK4526494.1"/>
    <property type="molecule type" value="Genomic_DNA"/>
</dbReference>
<evidence type="ECO:0000256" key="2">
    <source>
        <dbReference type="ARBA" id="ARBA00009759"/>
    </source>
</evidence>
<evidence type="ECO:0000256" key="10">
    <source>
        <dbReference type="PIRSR" id="PIRSR600760-2"/>
    </source>
</evidence>
<accession>A0AAV9IGF5</accession>
<dbReference type="InterPro" id="IPR051090">
    <property type="entry name" value="Inositol_monoP_superfamily"/>
</dbReference>
<dbReference type="PANTHER" id="PTHR43200:SF6">
    <property type="entry name" value="3'(2'),5'-BISPHOSPHATE NUCLEOTIDASE"/>
    <property type="match status" value="1"/>
</dbReference>
<dbReference type="InterPro" id="IPR020583">
    <property type="entry name" value="Inositol_monoP_metal-BS"/>
</dbReference>
<evidence type="ECO:0000256" key="8">
    <source>
        <dbReference type="ARBA" id="ARBA00044479"/>
    </source>
</evidence>
<organism evidence="11 12">
    <name type="scientific">Galdieria yellowstonensis</name>
    <dbReference type="NCBI Taxonomy" id="3028027"/>
    <lineage>
        <taxon>Eukaryota</taxon>
        <taxon>Rhodophyta</taxon>
        <taxon>Bangiophyceae</taxon>
        <taxon>Galdieriales</taxon>
        <taxon>Galdieriaceae</taxon>
        <taxon>Galdieria</taxon>
    </lineage>
</organism>
<comment type="caution">
    <text evidence="11">The sequence shown here is derived from an EMBL/GenBank/DDBJ whole genome shotgun (WGS) entry which is preliminary data.</text>
</comment>
<dbReference type="InterPro" id="IPR020550">
    <property type="entry name" value="Inositol_monophosphatase_CS"/>
</dbReference>
<feature type="binding site" evidence="10">
    <location>
        <position position="298"/>
    </location>
    <ligand>
        <name>Mg(2+)</name>
        <dbReference type="ChEBI" id="CHEBI:18420"/>
        <label>1</label>
        <note>catalytic</note>
    </ligand>
</feature>
<evidence type="ECO:0000256" key="1">
    <source>
        <dbReference type="ARBA" id="ARBA00001946"/>
    </source>
</evidence>
<keyword evidence="12" id="KW-1185">Reference proteome</keyword>
<dbReference type="Gene3D" id="3.40.190.80">
    <property type="match status" value="1"/>
</dbReference>
<feature type="binding site" evidence="10">
    <location>
        <position position="147"/>
    </location>
    <ligand>
        <name>Mg(2+)</name>
        <dbReference type="ChEBI" id="CHEBI:18420"/>
        <label>1</label>
        <note>catalytic</note>
    </ligand>
</feature>
<dbReference type="InterPro" id="IPR000760">
    <property type="entry name" value="Inositol_monophosphatase-like"/>
</dbReference>
<feature type="binding site" evidence="10">
    <location>
        <position position="150"/>
    </location>
    <ligand>
        <name>Mg(2+)</name>
        <dbReference type="ChEBI" id="CHEBI:18420"/>
        <label>1</label>
        <note>catalytic</note>
    </ligand>
</feature>
<evidence type="ECO:0000256" key="6">
    <source>
        <dbReference type="ARBA" id="ARBA00022842"/>
    </source>
</evidence>
<evidence type="ECO:0000256" key="5">
    <source>
        <dbReference type="ARBA" id="ARBA00022801"/>
    </source>
</evidence>